<name>A0A444XSA7_ARAHY</name>
<dbReference type="Proteomes" id="UP000289738">
    <property type="component" value="Chromosome B09"/>
</dbReference>
<evidence type="ECO:0000313" key="2">
    <source>
        <dbReference type="Proteomes" id="UP000289738"/>
    </source>
</evidence>
<dbReference type="AlphaFoldDB" id="A0A444XSA7"/>
<gene>
    <name evidence="1" type="ORF">Ahy_B09g098854</name>
</gene>
<keyword evidence="2" id="KW-1185">Reference proteome</keyword>
<sequence>MGSETLSFTPLKVSVFFIFFSPLPILSLCLSLLDLSHLSHCASHARSLPLSSLVSQSRSSPAFQRLAAFPVLLLAGNRSTRRIVVARHLLVSSNRRHESPWIVDCCRIFTCFVAHPLLGSGPLRHPVALGHWPGGVSGMLAGGAAAAAAMYGAHHLTHAHYGHHHGFFGHGKFKNGKFKHGKFGKRWKHGMFKRWK</sequence>
<comment type="caution">
    <text evidence="1">The sequence shown here is derived from an EMBL/GenBank/DDBJ whole genome shotgun (WGS) entry which is preliminary data.</text>
</comment>
<organism evidence="1 2">
    <name type="scientific">Arachis hypogaea</name>
    <name type="common">Peanut</name>
    <dbReference type="NCBI Taxonomy" id="3818"/>
    <lineage>
        <taxon>Eukaryota</taxon>
        <taxon>Viridiplantae</taxon>
        <taxon>Streptophyta</taxon>
        <taxon>Embryophyta</taxon>
        <taxon>Tracheophyta</taxon>
        <taxon>Spermatophyta</taxon>
        <taxon>Magnoliopsida</taxon>
        <taxon>eudicotyledons</taxon>
        <taxon>Gunneridae</taxon>
        <taxon>Pentapetalae</taxon>
        <taxon>rosids</taxon>
        <taxon>fabids</taxon>
        <taxon>Fabales</taxon>
        <taxon>Fabaceae</taxon>
        <taxon>Papilionoideae</taxon>
        <taxon>50 kb inversion clade</taxon>
        <taxon>dalbergioids sensu lato</taxon>
        <taxon>Dalbergieae</taxon>
        <taxon>Pterocarpus clade</taxon>
        <taxon>Arachis</taxon>
    </lineage>
</organism>
<dbReference type="PANTHER" id="PTHR31248">
    <property type="entry name" value="DOMAIN PROTEIN, PUTATIVE (AFU_ORTHOLOGUE AFUA_5G04290)-RELATED"/>
    <property type="match status" value="1"/>
</dbReference>
<dbReference type="EMBL" id="SDMP01000019">
    <property type="protein sequence ID" value="RYQ92638.1"/>
    <property type="molecule type" value="Genomic_DNA"/>
</dbReference>
<reference evidence="1 2" key="1">
    <citation type="submission" date="2019-01" db="EMBL/GenBank/DDBJ databases">
        <title>Sequencing of cultivated peanut Arachis hypogaea provides insights into genome evolution and oil improvement.</title>
        <authorList>
            <person name="Chen X."/>
        </authorList>
    </citation>
    <scope>NUCLEOTIDE SEQUENCE [LARGE SCALE GENOMIC DNA]</scope>
    <source>
        <strain evidence="2">cv. Fuhuasheng</strain>
        <tissue evidence="1">Leaves</tissue>
    </source>
</reference>
<dbReference type="PANTHER" id="PTHR31248:SF2">
    <property type="entry name" value="DOMAIN PROTEIN, PUTATIVE (AFU_ORTHOLOGUE AFUA_5G04290)-RELATED"/>
    <property type="match status" value="1"/>
</dbReference>
<proteinExistence type="predicted"/>
<protein>
    <submittedName>
        <fullName evidence="1">Uncharacterized protein</fullName>
    </submittedName>
</protein>
<evidence type="ECO:0000313" key="1">
    <source>
        <dbReference type="EMBL" id="RYQ92638.1"/>
    </source>
</evidence>
<accession>A0A444XSA7</accession>